<gene>
    <name evidence="2" type="ORF">CINCED_3A017093</name>
</gene>
<feature type="region of interest" description="Disordered" evidence="1">
    <location>
        <begin position="70"/>
        <end position="108"/>
    </location>
</feature>
<keyword evidence="3" id="KW-1185">Reference proteome</keyword>
<dbReference type="AlphaFoldDB" id="A0A5E4MKQ4"/>
<evidence type="ECO:0000313" key="3">
    <source>
        <dbReference type="Proteomes" id="UP000325440"/>
    </source>
</evidence>
<name>A0A5E4MKQ4_9HEMI</name>
<dbReference type="Proteomes" id="UP000325440">
    <property type="component" value="Unassembled WGS sequence"/>
</dbReference>
<organism evidence="2 3">
    <name type="scientific">Cinara cedri</name>
    <dbReference type="NCBI Taxonomy" id="506608"/>
    <lineage>
        <taxon>Eukaryota</taxon>
        <taxon>Metazoa</taxon>
        <taxon>Ecdysozoa</taxon>
        <taxon>Arthropoda</taxon>
        <taxon>Hexapoda</taxon>
        <taxon>Insecta</taxon>
        <taxon>Pterygota</taxon>
        <taxon>Neoptera</taxon>
        <taxon>Paraneoptera</taxon>
        <taxon>Hemiptera</taxon>
        <taxon>Sternorrhyncha</taxon>
        <taxon>Aphidomorpha</taxon>
        <taxon>Aphidoidea</taxon>
        <taxon>Aphididae</taxon>
        <taxon>Lachninae</taxon>
        <taxon>Cinara</taxon>
    </lineage>
</organism>
<proteinExistence type="predicted"/>
<evidence type="ECO:0000313" key="2">
    <source>
        <dbReference type="EMBL" id="VVC32796.1"/>
    </source>
</evidence>
<feature type="compositionally biased region" description="Basic and acidic residues" evidence="1">
    <location>
        <begin position="80"/>
        <end position="99"/>
    </location>
</feature>
<accession>A0A5E4MKQ4</accession>
<protein>
    <submittedName>
        <fullName evidence="2">Uncharacterized protein</fullName>
    </submittedName>
</protein>
<evidence type="ECO:0000256" key="1">
    <source>
        <dbReference type="SAM" id="MobiDB-lite"/>
    </source>
</evidence>
<sequence length="235" mass="27014">MSELNDNLRWAKIGHSHSNETKPNYWALKSPNNRQHYSDAFNTLKKKRKPNNNLIQNDHRIASQMKKNYFTQSSTKPKGRVQEKMQHTTDQNSRERFNIHPETSQGFNNNSLKANLNVINDVPNCSQTLTEPGVLNSTQNVSPGTSNCKAESWRETNYVYEMKNAWLSYLNYSMTGQIIPAINVPTISNPLVQNPTEVSCLESNNLNETELYCRKRMEIAVTNWMVSKFDKSSPL</sequence>
<dbReference type="EMBL" id="CABPRJ010000959">
    <property type="protein sequence ID" value="VVC32796.1"/>
    <property type="molecule type" value="Genomic_DNA"/>
</dbReference>
<reference evidence="2 3" key="1">
    <citation type="submission" date="2019-08" db="EMBL/GenBank/DDBJ databases">
        <authorList>
            <person name="Alioto T."/>
            <person name="Alioto T."/>
            <person name="Gomez Garrido J."/>
        </authorList>
    </citation>
    <scope>NUCLEOTIDE SEQUENCE [LARGE SCALE GENOMIC DNA]</scope>
</reference>